<dbReference type="InterPro" id="IPR056009">
    <property type="entry name" value="DUF7587"/>
</dbReference>
<dbReference type="AlphaFoldDB" id="A0A8H6SQH6"/>
<keyword evidence="2" id="KW-1133">Transmembrane helix</keyword>
<feature type="transmembrane region" description="Helical" evidence="2">
    <location>
        <begin position="554"/>
        <end position="579"/>
    </location>
</feature>
<keyword evidence="5" id="KW-1185">Reference proteome</keyword>
<dbReference type="Pfam" id="PF24494">
    <property type="entry name" value="DUF7587"/>
    <property type="match status" value="1"/>
</dbReference>
<dbReference type="GeneID" id="59345525"/>
<name>A0A8H6SQH6_9AGAR</name>
<sequence>MSCDCCNALDLPQFGFQSDSVEFRRLVERNPFIFRVHSPKTDISPLEDAFIAPKFDARYSDIKEEQLRDPPAATYVEVAKHLEWTTRHASEYISTSFSFMWAIWEALRRYHFGVKHDVEIAIIDATASVISQRAITAVEVLRSVSPAVRHPDHWKWYHHAEESQSVLVYGSIPQYAVLASVPLLKLLDALPSYCLRPFPLSPPTFPIPIARVAWFYPRPPSKASYHNFCAVQATFFAALSEDARKDDATRGAVGLAMAFLGGWAAWMVKLLAVSEDVQTGLENAEDRNMFSNAALTKVLELAKAIARWPYSSDIAEKQHEQWTTIVHELGRLVTEEIRNMETSGKVKLTPVPVRSENKNNGLVLQSGFDLPSPPLESPVDKNTTPWLERKTLYPSDLPLCSPIQRDYSHLPTPPPTPPPSLVSRSPSSVAPVPPRPGNADKCLECGLRTPTQASHRKNSEPLVEQVDAALEKYIYSEPEGHQTQAPLTPPSSPVLRPTIPHHSESPSSEPLVLAPSEADTRVEPVKEQKSESDAHSDMPAAEVEQLEATPVNPFSYSLAETASCLITGFIFGALLVAVFSQRQPARLYVS</sequence>
<feature type="compositionally biased region" description="Basic and acidic residues" evidence="1">
    <location>
        <begin position="518"/>
        <end position="536"/>
    </location>
</feature>
<feature type="compositionally biased region" description="Pro residues" evidence="1">
    <location>
        <begin position="411"/>
        <end position="420"/>
    </location>
</feature>
<evidence type="ECO:0000259" key="3">
    <source>
        <dbReference type="Pfam" id="PF24494"/>
    </source>
</evidence>
<evidence type="ECO:0000256" key="2">
    <source>
        <dbReference type="SAM" id="Phobius"/>
    </source>
</evidence>
<reference evidence="4" key="1">
    <citation type="submission" date="2020-05" db="EMBL/GenBank/DDBJ databases">
        <title>Mycena genomes resolve the evolution of fungal bioluminescence.</title>
        <authorList>
            <person name="Tsai I.J."/>
        </authorList>
    </citation>
    <scope>NUCLEOTIDE SEQUENCE</scope>
    <source>
        <strain evidence="4">171206Taipei</strain>
    </source>
</reference>
<feature type="region of interest" description="Disordered" evidence="1">
    <location>
        <begin position="404"/>
        <end position="444"/>
    </location>
</feature>
<evidence type="ECO:0000313" key="4">
    <source>
        <dbReference type="EMBL" id="KAF7303958.1"/>
    </source>
</evidence>
<gene>
    <name evidence="4" type="ORF">MIND_00626500</name>
</gene>
<evidence type="ECO:0000313" key="5">
    <source>
        <dbReference type="Proteomes" id="UP000636479"/>
    </source>
</evidence>
<proteinExistence type="predicted"/>
<protein>
    <recommendedName>
        <fullName evidence="3">DUF7587 domain-containing protein</fullName>
    </recommendedName>
</protein>
<organism evidence="4 5">
    <name type="scientific">Mycena indigotica</name>
    <dbReference type="NCBI Taxonomy" id="2126181"/>
    <lineage>
        <taxon>Eukaryota</taxon>
        <taxon>Fungi</taxon>
        <taxon>Dikarya</taxon>
        <taxon>Basidiomycota</taxon>
        <taxon>Agaricomycotina</taxon>
        <taxon>Agaricomycetes</taxon>
        <taxon>Agaricomycetidae</taxon>
        <taxon>Agaricales</taxon>
        <taxon>Marasmiineae</taxon>
        <taxon>Mycenaceae</taxon>
        <taxon>Mycena</taxon>
    </lineage>
</organism>
<evidence type="ECO:0000256" key="1">
    <source>
        <dbReference type="SAM" id="MobiDB-lite"/>
    </source>
</evidence>
<dbReference type="EMBL" id="JACAZF010000005">
    <property type="protein sequence ID" value="KAF7303958.1"/>
    <property type="molecule type" value="Genomic_DNA"/>
</dbReference>
<feature type="region of interest" description="Disordered" evidence="1">
    <location>
        <begin position="480"/>
        <end position="540"/>
    </location>
</feature>
<feature type="domain" description="DUF7587" evidence="3">
    <location>
        <begin position="29"/>
        <end position="185"/>
    </location>
</feature>
<dbReference type="OrthoDB" id="3359845at2759"/>
<keyword evidence="2" id="KW-0472">Membrane</keyword>
<dbReference type="Proteomes" id="UP000636479">
    <property type="component" value="Unassembled WGS sequence"/>
</dbReference>
<comment type="caution">
    <text evidence="4">The sequence shown here is derived from an EMBL/GenBank/DDBJ whole genome shotgun (WGS) entry which is preliminary data.</text>
</comment>
<accession>A0A8H6SQH6</accession>
<dbReference type="RefSeq" id="XP_037220930.1">
    <property type="nucleotide sequence ID" value="XM_037363009.1"/>
</dbReference>
<keyword evidence="2" id="KW-0812">Transmembrane</keyword>
<feature type="compositionally biased region" description="Low complexity" evidence="1">
    <location>
        <begin position="421"/>
        <end position="430"/>
    </location>
</feature>